<feature type="non-terminal residue" evidence="2">
    <location>
        <position position="1"/>
    </location>
</feature>
<dbReference type="RefSeq" id="WP_179942029.1">
    <property type="nucleotide sequence ID" value="NZ_JACBYF010000207.1"/>
</dbReference>
<proteinExistence type="predicted"/>
<evidence type="ECO:0000313" key="2">
    <source>
        <dbReference type="EMBL" id="NYS48309.1"/>
    </source>
</evidence>
<keyword evidence="3" id="KW-1185">Reference proteome</keyword>
<sequence length="49" mass="5984">LEGINNKIKLIKRVSYGYSSFYNFRLRILIVFRLLANYDKKNYIKNNRL</sequence>
<name>A0ABX2T4G5_9BACL</name>
<dbReference type="EMBL" id="JACBYF010000207">
    <property type="protein sequence ID" value="NYS48309.1"/>
    <property type="molecule type" value="Genomic_DNA"/>
</dbReference>
<dbReference type="InterPro" id="IPR002560">
    <property type="entry name" value="Transposase_DDE"/>
</dbReference>
<feature type="domain" description="Transposase IS204/IS1001/IS1096/IS1165 DDE" evidence="1">
    <location>
        <begin position="1"/>
        <end position="28"/>
    </location>
</feature>
<protein>
    <submittedName>
        <fullName evidence="2">Transposase</fullName>
    </submittedName>
</protein>
<accession>A0ABX2T4G5</accession>
<dbReference type="Pfam" id="PF01610">
    <property type="entry name" value="DDE_Tnp_ISL3"/>
    <property type="match status" value="1"/>
</dbReference>
<gene>
    <name evidence="2" type="ORF">HZY85_09055</name>
</gene>
<comment type="caution">
    <text evidence="2">The sequence shown here is derived from an EMBL/GenBank/DDBJ whole genome shotgun (WGS) entry which is preliminary data.</text>
</comment>
<reference evidence="2 3" key="1">
    <citation type="submission" date="2020-07" db="EMBL/GenBank/DDBJ databases">
        <title>MOT database genomes.</title>
        <authorList>
            <person name="Joseph S."/>
            <person name="Aduse-Opoku J."/>
            <person name="Hashim A."/>
            <person name="Wade W."/>
            <person name="Curtis M."/>
        </authorList>
    </citation>
    <scope>NUCLEOTIDE SEQUENCE [LARGE SCALE GENOMIC DNA]</scope>
    <source>
        <strain evidence="2 3">CIP 106318</strain>
    </source>
</reference>
<dbReference type="Proteomes" id="UP000531840">
    <property type="component" value="Unassembled WGS sequence"/>
</dbReference>
<evidence type="ECO:0000259" key="1">
    <source>
        <dbReference type="Pfam" id="PF01610"/>
    </source>
</evidence>
<evidence type="ECO:0000313" key="3">
    <source>
        <dbReference type="Proteomes" id="UP000531840"/>
    </source>
</evidence>
<organism evidence="2 3">
    <name type="scientific">Gemelliphila palaticanis</name>
    <dbReference type="NCBI Taxonomy" id="81950"/>
    <lineage>
        <taxon>Bacteria</taxon>
        <taxon>Bacillati</taxon>
        <taxon>Bacillota</taxon>
        <taxon>Bacilli</taxon>
        <taxon>Bacillales</taxon>
        <taxon>Gemellaceae</taxon>
        <taxon>Gemelliphila</taxon>
    </lineage>
</organism>